<dbReference type="EMBL" id="CP036532">
    <property type="protein sequence ID" value="QBK31488.1"/>
    <property type="molecule type" value="Genomic_DNA"/>
</dbReference>
<keyword evidence="8 9" id="KW-0131">Cell cycle</keyword>
<dbReference type="InterPro" id="IPR034746">
    <property type="entry name" value="POTRA"/>
</dbReference>
<dbReference type="GO" id="GO:0005886">
    <property type="term" value="C:plasma membrane"/>
    <property type="evidence" value="ECO:0007669"/>
    <property type="project" value="UniProtKB-SubCell"/>
</dbReference>
<evidence type="ECO:0000256" key="8">
    <source>
        <dbReference type="ARBA" id="ARBA00023306"/>
    </source>
</evidence>
<dbReference type="InterPro" id="IPR013685">
    <property type="entry name" value="POTRA_FtsQ_type"/>
</dbReference>
<evidence type="ECO:0000256" key="7">
    <source>
        <dbReference type="ARBA" id="ARBA00023136"/>
    </source>
</evidence>
<dbReference type="HAMAP" id="MF_00911">
    <property type="entry name" value="FtsQ_subfam"/>
    <property type="match status" value="1"/>
</dbReference>
<comment type="similarity">
    <text evidence="9">Belongs to the FtsQ/DivIB family. FtsQ subfamily.</text>
</comment>
<name>A0A4V1A460_9HYPH</name>
<evidence type="ECO:0000256" key="1">
    <source>
        <dbReference type="ARBA" id="ARBA00004370"/>
    </source>
</evidence>
<keyword evidence="6 9" id="KW-1133">Transmembrane helix</keyword>
<evidence type="ECO:0000256" key="10">
    <source>
        <dbReference type="SAM" id="MobiDB-lite"/>
    </source>
</evidence>
<dbReference type="Gene3D" id="3.10.20.310">
    <property type="entry name" value="membrane protein fhac"/>
    <property type="match status" value="1"/>
</dbReference>
<dbReference type="PROSITE" id="PS51779">
    <property type="entry name" value="POTRA"/>
    <property type="match status" value="1"/>
</dbReference>
<dbReference type="KEGG" id="rpod:E0E05_13240"/>
<evidence type="ECO:0000256" key="3">
    <source>
        <dbReference type="ARBA" id="ARBA00022519"/>
    </source>
</evidence>
<proteinExistence type="inferred from homology"/>
<comment type="subcellular location">
    <subcellularLocation>
        <location evidence="9">Cell inner membrane</location>
        <topology evidence="9">Single-pass type II membrane protein</topology>
    </subcellularLocation>
    <subcellularLocation>
        <location evidence="1">Membrane</location>
    </subcellularLocation>
    <text evidence="9">Localizes to the division septum.</text>
</comment>
<dbReference type="GO" id="GO:0090529">
    <property type="term" value="P:cell septum assembly"/>
    <property type="evidence" value="ECO:0007669"/>
    <property type="project" value="InterPro"/>
</dbReference>
<accession>A0A4V1A460</accession>
<dbReference type="Pfam" id="PF03799">
    <property type="entry name" value="FtsQ_DivIB_C"/>
    <property type="match status" value="1"/>
</dbReference>
<dbReference type="Pfam" id="PF08478">
    <property type="entry name" value="POTRA_1"/>
    <property type="match status" value="1"/>
</dbReference>
<dbReference type="PANTHER" id="PTHR35851">
    <property type="entry name" value="CELL DIVISION PROTEIN FTSQ"/>
    <property type="match status" value="1"/>
</dbReference>
<keyword evidence="5 9" id="KW-0812">Transmembrane</keyword>
<protein>
    <recommendedName>
        <fullName evidence="9">Cell division protein FtsQ</fullName>
    </recommendedName>
</protein>
<dbReference type="PANTHER" id="PTHR35851:SF1">
    <property type="entry name" value="CELL DIVISION PROTEIN FTSQ"/>
    <property type="match status" value="1"/>
</dbReference>
<dbReference type="GO" id="GO:0043093">
    <property type="term" value="P:FtsZ-dependent cytokinesis"/>
    <property type="evidence" value="ECO:0007669"/>
    <property type="project" value="UniProtKB-UniRule"/>
</dbReference>
<gene>
    <name evidence="9" type="primary">ftsQ</name>
    <name evidence="12" type="ORF">E0E05_13240</name>
</gene>
<keyword evidence="3 9" id="KW-0997">Cell inner membrane</keyword>
<evidence type="ECO:0000256" key="5">
    <source>
        <dbReference type="ARBA" id="ARBA00022692"/>
    </source>
</evidence>
<keyword evidence="13" id="KW-1185">Reference proteome</keyword>
<keyword evidence="2 9" id="KW-1003">Cell membrane</keyword>
<evidence type="ECO:0000259" key="11">
    <source>
        <dbReference type="PROSITE" id="PS51779"/>
    </source>
</evidence>
<dbReference type="Proteomes" id="UP000293719">
    <property type="component" value="Chromosome"/>
</dbReference>
<dbReference type="Gene3D" id="3.40.50.11690">
    <property type="entry name" value="Cell division protein FtsQ/DivIB"/>
    <property type="match status" value="1"/>
</dbReference>
<dbReference type="InterPro" id="IPR005548">
    <property type="entry name" value="Cell_div_FtsQ/DivIB_C"/>
</dbReference>
<feature type="region of interest" description="Disordered" evidence="10">
    <location>
        <begin position="10"/>
        <end position="29"/>
    </location>
</feature>
<comment type="function">
    <text evidence="9">Essential cell division protein.</text>
</comment>
<dbReference type="GO" id="GO:0032153">
    <property type="term" value="C:cell division site"/>
    <property type="evidence" value="ECO:0007669"/>
    <property type="project" value="UniProtKB-UniRule"/>
</dbReference>
<organism evidence="12 13">
    <name type="scientific">Roseitalea porphyridii</name>
    <dbReference type="NCBI Taxonomy" id="1852022"/>
    <lineage>
        <taxon>Bacteria</taxon>
        <taxon>Pseudomonadati</taxon>
        <taxon>Pseudomonadota</taxon>
        <taxon>Alphaproteobacteria</taxon>
        <taxon>Hyphomicrobiales</taxon>
        <taxon>Ahrensiaceae</taxon>
        <taxon>Roseitalea</taxon>
    </lineage>
</organism>
<evidence type="ECO:0000313" key="13">
    <source>
        <dbReference type="Proteomes" id="UP000293719"/>
    </source>
</evidence>
<keyword evidence="4 9" id="KW-0132">Cell division</keyword>
<dbReference type="AlphaFoldDB" id="A0A4V1A460"/>
<keyword evidence="7 9" id="KW-0472">Membrane</keyword>
<evidence type="ECO:0000256" key="4">
    <source>
        <dbReference type="ARBA" id="ARBA00022618"/>
    </source>
</evidence>
<feature type="domain" description="POTRA" evidence="11">
    <location>
        <begin position="92"/>
        <end position="160"/>
    </location>
</feature>
<evidence type="ECO:0000256" key="9">
    <source>
        <dbReference type="HAMAP-Rule" id="MF_00911"/>
    </source>
</evidence>
<reference evidence="12 13" key="1">
    <citation type="journal article" date="2017" name="Int. J. Syst. Evol. Microbiol.">
        <title>Roseitalea porphyridii gen. nov., sp. nov., isolated from a red alga, and reclassification of Hoeflea suaedae Chung et al. 2013 as Pseudohoeflea suaedae gen. nov., comb. nov.</title>
        <authorList>
            <person name="Hyeon J.W."/>
            <person name="Jeong S.E."/>
            <person name="Baek K."/>
            <person name="Jeon C.O."/>
        </authorList>
    </citation>
    <scope>NUCLEOTIDE SEQUENCE [LARGE SCALE GENOMIC DNA]</scope>
    <source>
        <strain evidence="12 13">MA7-20</strain>
    </source>
</reference>
<evidence type="ECO:0000313" key="12">
    <source>
        <dbReference type="EMBL" id="QBK31488.1"/>
    </source>
</evidence>
<evidence type="ECO:0000256" key="6">
    <source>
        <dbReference type="ARBA" id="ARBA00022989"/>
    </source>
</evidence>
<sequence>MDGGGRILHALTGHRSRRKEGGAPGRGGRILPRALRRPVRFAGRLVSGRVDVPPRFELFLFGTVLGGAILYGSILGGQFGDAVEATTAAAGFAVEEIELSGNAHTSVDQVFGALGLHGRRSLVSIDPAEARTALKGLPWIESARVAKVYPSKLVVEVSERTPFAVWQTGEALSVIERDGTVIGGYAADPRLAALPLLVGKGADETGAGFVATIAGYPEIAERVRAHIRVGQRRWDIRLDNGITVRLPEAGVERALERLVAMQAELGLFERDLAAIDLRLDDRTVFALTDNALETRQAAIEARDKARAERARGSAI</sequence>
<evidence type="ECO:0000256" key="2">
    <source>
        <dbReference type="ARBA" id="ARBA00022475"/>
    </source>
</evidence>
<dbReference type="InterPro" id="IPR045335">
    <property type="entry name" value="FtsQ_C_sf"/>
</dbReference>
<dbReference type="InterPro" id="IPR026579">
    <property type="entry name" value="FtsQ"/>
</dbReference>